<dbReference type="AlphaFoldDB" id="X1JFY3"/>
<keyword evidence="1" id="KW-0129">CBS domain</keyword>
<dbReference type="SUPFAM" id="SSF54631">
    <property type="entry name" value="CBS-domain pair"/>
    <property type="match status" value="2"/>
</dbReference>
<dbReference type="PANTHER" id="PTHR43080:SF2">
    <property type="entry name" value="CBS DOMAIN-CONTAINING PROTEIN"/>
    <property type="match status" value="1"/>
</dbReference>
<evidence type="ECO:0000313" key="3">
    <source>
        <dbReference type="EMBL" id="GAH92902.1"/>
    </source>
</evidence>
<name>X1JFY3_9ZZZZ</name>
<dbReference type="CDD" id="cd02205">
    <property type="entry name" value="CBS_pair_SF"/>
    <property type="match status" value="1"/>
</dbReference>
<dbReference type="Gene3D" id="3.10.580.10">
    <property type="entry name" value="CBS-domain"/>
    <property type="match status" value="2"/>
</dbReference>
<organism evidence="3">
    <name type="scientific">marine sediment metagenome</name>
    <dbReference type="NCBI Taxonomy" id="412755"/>
    <lineage>
        <taxon>unclassified sequences</taxon>
        <taxon>metagenomes</taxon>
        <taxon>ecological metagenomes</taxon>
    </lineage>
</organism>
<feature type="domain" description="CBS" evidence="2">
    <location>
        <begin position="67"/>
        <end position="123"/>
    </location>
</feature>
<reference evidence="3" key="1">
    <citation type="journal article" date="2014" name="Front. Microbiol.">
        <title>High frequency of phylogenetically diverse reductive dehalogenase-homologous genes in deep subseafloor sedimentary metagenomes.</title>
        <authorList>
            <person name="Kawai M."/>
            <person name="Futagami T."/>
            <person name="Toyoda A."/>
            <person name="Takaki Y."/>
            <person name="Nishi S."/>
            <person name="Hori S."/>
            <person name="Arai W."/>
            <person name="Tsubouchi T."/>
            <person name="Morono Y."/>
            <person name="Uchiyama I."/>
            <person name="Ito T."/>
            <person name="Fujiyama A."/>
            <person name="Inagaki F."/>
            <person name="Takami H."/>
        </authorList>
    </citation>
    <scope>NUCLEOTIDE SEQUENCE</scope>
    <source>
        <strain evidence="3">Expedition CK06-06</strain>
    </source>
</reference>
<dbReference type="PANTHER" id="PTHR43080">
    <property type="entry name" value="CBS DOMAIN-CONTAINING PROTEIN CBSX3, MITOCHONDRIAL"/>
    <property type="match status" value="1"/>
</dbReference>
<protein>
    <recommendedName>
        <fullName evidence="2">CBS domain-containing protein</fullName>
    </recommendedName>
</protein>
<dbReference type="InterPro" id="IPR046342">
    <property type="entry name" value="CBS_dom_sf"/>
</dbReference>
<feature type="domain" description="CBS" evidence="2">
    <location>
        <begin position="4"/>
        <end position="60"/>
    </location>
</feature>
<dbReference type="InterPro" id="IPR051257">
    <property type="entry name" value="Diverse_CBS-Domain"/>
</dbReference>
<dbReference type="EMBL" id="BARV01001175">
    <property type="protein sequence ID" value="GAH92902.1"/>
    <property type="molecule type" value="Genomic_DNA"/>
</dbReference>
<sequence length="213" mass="23767">AMLVDRDVPTVALSDKLEEAANRLLTAHVRRLPVLKNEKLVGIVTVRDIVYRAIAEMNLERPASDFMRPHVIAVWDGIPLKAAVEIMDLSGFRALPAIDESGNLVGIIDDTDILKVSEVETESKMSQMAGRSEGDSWTWDSENRIYITKRELKVPDKLVKDVMTKELVTITRKTPVSRAAQLMKQHKIEQTPVLSAKGKFVGIVQDADLLRAL</sequence>
<evidence type="ECO:0000256" key="1">
    <source>
        <dbReference type="ARBA" id="ARBA00023122"/>
    </source>
</evidence>
<proteinExistence type="predicted"/>
<dbReference type="Pfam" id="PF00571">
    <property type="entry name" value="CBS"/>
    <property type="match status" value="3"/>
</dbReference>
<accession>X1JFY3</accession>
<comment type="caution">
    <text evidence="3">The sequence shown here is derived from an EMBL/GenBank/DDBJ whole genome shotgun (WGS) entry which is preliminary data.</text>
</comment>
<gene>
    <name evidence="3" type="ORF">S06H3_03562</name>
</gene>
<dbReference type="InterPro" id="IPR000644">
    <property type="entry name" value="CBS_dom"/>
</dbReference>
<feature type="non-terminal residue" evidence="3">
    <location>
        <position position="1"/>
    </location>
</feature>
<evidence type="ECO:0000259" key="2">
    <source>
        <dbReference type="PROSITE" id="PS51371"/>
    </source>
</evidence>
<feature type="domain" description="CBS" evidence="2">
    <location>
        <begin position="163"/>
        <end position="213"/>
    </location>
</feature>
<dbReference type="PROSITE" id="PS51371">
    <property type="entry name" value="CBS"/>
    <property type="match status" value="3"/>
</dbReference>
<dbReference type="SMART" id="SM00116">
    <property type="entry name" value="CBS"/>
    <property type="match status" value="3"/>
</dbReference>